<organism evidence="2 3">
    <name type="scientific">Trifolium medium</name>
    <dbReference type="NCBI Taxonomy" id="97028"/>
    <lineage>
        <taxon>Eukaryota</taxon>
        <taxon>Viridiplantae</taxon>
        <taxon>Streptophyta</taxon>
        <taxon>Embryophyta</taxon>
        <taxon>Tracheophyta</taxon>
        <taxon>Spermatophyta</taxon>
        <taxon>Magnoliopsida</taxon>
        <taxon>eudicotyledons</taxon>
        <taxon>Gunneridae</taxon>
        <taxon>Pentapetalae</taxon>
        <taxon>rosids</taxon>
        <taxon>fabids</taxon>
        <taxon>Fabales</taxon>
        <taxon>Fabaceae</taxon>
        <taxon>Papilionoideae</taxon>
        <taxon>50 kb inversion clade</taxon>
        <taxon>NPAAA clade</taxon>
        <taxon>Hologalegina</taxon>
        <taxon>IRL clade</taxon>
        <taxon>Trifolieae</taxon>
        <taxon>Trifolium</taxon>
    </lineage>
</organism>
<proteinExistence type="predicted"/>
<reference evidence="2 3" key="1">
    <citation type="journal article" date="2018" name="Front. Plant Sci.">
        <title>Red Clover (Trifolium pratense) and Zigzag Clover (T. medium) - A Picture of Genomic Similarities and Differences.</title>
        <authorList>
            <person name="Dluhosova J."/>
            <person name="Istvanek J."/>
            <person name="Nedelnik J."/>
            <person name="Repkova J."/>
        </authorList>
    </citation>
    <scope>NUCLEOTIDE SEQUENCE [LARGE SCALE GENOMIC DNA]</scope>
    <source>
        <strain evidence="3">cv. 10/8</strain>
        <tissue evidence="2">Leaf</tissue>
    </source>
</reference>
<keyword evidence="3" id="KW-1185">Reference proteome</keyword>
<protein>
    <submittedName>
        <fullName evidence="2">Uncharacterized protein</fullName>
    </submittedName>
</protein>
<comment type="caution">
    <text evidence="2">The sequence shown here is derived from an EMBL/GenBank/DDBJ whole genome shotgun (WGS) entry which is preliminary data.</text>
</comment>
<accession>A0A392NQC5</accession>
<dbReference type="Proteomes" id="UP000265520">
    <property type="component" value="Unassembled WGS sequence"/>
</dbReference>
<evidence type="ECO:0000313" key="2">
    <source>
        <dbReference type="EMBL" id="MCI01339.1"/>
    </source>
</evidence>
<evidence type="ECO:0000313" key="3">
    <source>
        <dbReference type="Proteomes" id="UP000265520"/>
    </source>
</evidence>
<evidence type="ECO:0000256" key="1">
    <source>
        <dbReference type="SAM" id="MobiDB-lite"/>
    </source>
</evidence>
<dbReference type="EMBL" id="LXQA010045889">
    <property type="protein sequence ID" value="MCI01339.1"/>
    <property type="molecule type" value="Genomic_DNA"/>
</dbReference>
<sequence length="88" mass="9247">MTTKCNIKGKDECNTNQYSVETGYIGSGCGTKSDDGGGIGGESSMASGTGVGKGQQRDDANMFVIVMKLEDQPMVYLVGQADKAQEEQ</sequence>
<dbReference type="AlphaFoldDB" id="A0A392NQC5"/>
<feature type="region of interest" description="Disordered" evidence="1">
    <location>
        <begin position="31"/>
        <end position="55"/>
    </location>
</feature>
<name>A0A392NQC5_9FABA</name>